<accession>A0A9D1HMH6</accession>
<reference evidence="1" key="1">
    <citation type="submission" date="2020-10" db="EMBL/GenBank/DDBJ databases">
        <authorList>
            <person name="Gilroy R."/>
        </authorList>
    </citation>
    <scope>NUCLEOTIDE SEQUENCE</scope>
    <source>
        <strain evidence="1">2830</strain>
    </source>
</reference>
<sequence>MTGLIHIYTGDGKGKTTAAVGLAVRCAGSGANVVFCQFLKNNQSSELNILRMIPQITLVQTAPTLGFYKSMTAEQRTESKHICIGLLEKAITAALTNNARLLVLDEVVAAYNHQMLDRERLLAFLREKPAELEIVLTGRKPAPELIELADYLSEVTKLKHPFDRGIPARRGIEK</sequence>
<evidence type="ECO:0000313" key="1">
    <source>
        <dbReference type="EMBL" id="HIU10623.1"/>
    </source>
</evidence>
<dbReference type="Proteomes" id="UP000824124">
    <property type="component" value="Unassembled WGS sequence"/>
</dbReference>
<dbReference type="GO" id="GO:0005524">
    <property type="term" value="F:ATP binding"/>
    <property type="evidence" value="ECO:0007669"/>
    <property type="project" value="InterPro"/>
</dbReference>
<dbReference type="PANTHER" id="PTHR46638:SF1">
    <property type="entry name" value="CORRINOID ADENOSYLTRANSFERASE"/>
    <property type="match status" value="1"/>
</dbReference>
<dbReference type="SUPFAM" id="SSF52540">
    <property type="entry name" value="P-loop containing nucleoside triphosphate hydrolases"/>
    <property type="match status" value="1"/>
</dbReference>
<dbReference type="PIRSF" id="PIRSF015617">
    <property type="entry name" value="Adensltrnsf_CobA"/>
    <property type="match status" value="1"/>
</dbReference>
<organism evidence="1 2">
    <name type="scientific">Candidatus Avidehalobacter gallistercoris</name>
    <dbReference type="NCBI Taxonomy" id="2840694"/>
    <lineage>
        <taxon>Bacteria</taxon>
        <taxon>Bacillati</taxon>
        <taxon>Bacillota</taxon>
        <taxon>Clostridia</taxon>
        <taxon>Eubacteriales</taxon>
        <taxon>Peptococcaceae</taxon>
        <taxon>Peptococcaceae incertae sedis</taxon>
        <taxon>Candidatus Avidehalobacter</taxon>
    </lineage>
</organism>
<comment type="caution">
    <text evidence="1">The sequence shown here is derived from an EMBL/GenBank/DDBJ whole genome shotgun (WGS) entry which is preliminary data.</text>
</comment>
<name>A0A9D1HMH6_9FIRM</name>
<dbReference type="InterPro" id="IPR027417">
    <property type="entry name" value="P-loop_NTPase"/>
</dbReference>
<protein>
    <submittedName>
        <fullName evidence="1">Cob(I)yrinic acid a,c-diamide adenosyltransferase</fullName>
    </submittedName>
</protein>
<dbReference type="Gene3D" id="3.40.50.300">
    <property type="entry name" value="P-loop containing nucleotide triphosphate hydrolases"/>
    <property type="match status" value="1"/>
</dbReference>
<dbReference type="PANTHER" id="PTHR46638">
    <property type="entry name" value="CORRINOID ADENOSYLTRANSFERASE"/>
    <property type="match status" value="1"/>
</dbReference>
<dbReference type="GO" id="GO:0009236">
    <property type="term" value="P:cobalamin biosynthetic process"/>
    <property type="evidence" value="ECO:0007669"/>
    <property type="project" value="InterPro"/>
</dbReference>
<evidence type="ECO:0000313" key="2">
    <source>
        <dbReference type="Proteomes" id="UP000824124"/>
    </source>
</evidence>
<proteinExistence type="predicted"/>
<dbReference type="EMBL" id="DVMH01000027">
    <property type="protein sequence ID" value="HIU10623.1"/>
    <property type="molecule type" value="Genomic_DNA"/>
</dbReference>
<dbReference type="InterPro" id="IPR003724">
    <property type="entry name" value="CblAdoTrfase_CobA"/>
</dbReference>
<dbReference type="GO" id="GO:0008817">
    <property type="term" value="F:corrinoid adenosyltransferase activity"/>
    <property type="evidence" value="ECO:0007669"/>
    <property type="project" value="InterPro"/>
</dbReference>
<dbReference type="AlphaFoldDB" id="A0A9D1HMH6"/>
<dbReference type="Pfam" id="PF02572">
    <property type="entry name" value="CobA_CobO_BtuR"/>
    <property type="match status" value="1"/>
</dbReference>
<reference evidence="1" key="2">
    <citation type="journal article" date="2021" name="PeerJ">
        <title>Extensive microbial diversity within the chicken gut microbiome revealed by metagenomics and culture.</title>
        <authorList>
            <person name="Gilroy R."/>
            <person name="Ravi A."/>
            <person name="Getino M."/>
            <person name="Pursley I."/>
            <person name="Horton D.L."/>
            <person name="Alikhan N.F."/>
            <person name="Baker D."/>
            <person name="Gharbi K."/>
            <person name="Hall N."/>
            <person name="Watson M."/>
            <person name="Adriaenssens E.M."/>
            <person name="Foster-Nyarko E."/>
            <person name="Jarju S."/>
            <person name="Secka A."/>
            <person name="Antonio M."/>
            <person name="Oren A."/>
            <person name="Chaudhuri R.R."/>
            <person name="La Ragione R."/>
            <person name="Hildebrand F."/>
            <person name="Pallen M.J."/>
        </authorList>
    </citation>
    <scope>NUCLEOTIDE SEQUENCE</scope>
    <source>
        <strain evidence="1">2830</strain>
    </source>
</reference>
<gene>
    <name evidence="1" type="ORF">IAB00_05205</name>
</gene>